<comment type="caution">
    <text evidence="1">The sequence shown here is derived from an EMBL/GenBank/DDBJ whole genome shotgun (WGS) entry which is preliminary data.</text>
</comment>
<name>X1PFK0_9ZZZZ</name>
<organism evidence="1">
    <name type="scientific">marine sediment metagenome</name>
    <dbReference type="NCBI Taxonomy" id="412755"/>
    <lineage>
        <taxon>unclassified sequences</taxon>
        <taxon>metagenomes</taxon>
        <taxon>ecological metagenomes</taxon>
    </lineage>
</organism>
<dbReference type="AlphaFoldDB" id="X1PFK0"/>
<evidence type="ECO:0000313" key="1">
    <source>
        <dbReference type="EMBL" id="GAI41266.1"/>
    </source>
</evidence>
<feature type="non-terminal residue" evidence="1">
    <location>
        <position position="59"/>
    </location>
</feature>
<reference evidence="1" key="1">
    <citation type="journal article" date="2014" name="Front. Microbiol.">
        <title>High frequency of phylogenetically diverse reductive dehalogenase-homologous genes in deep subseafloor sedimentary metagenomes.</title>
        <authorList>
            <person name="Kawai M."/>
            <person name="Futagami T."/>
            <person name="Toyoda A."/>
            <person name="Takaki Y."/>
            <person name="Nishi S."/>
            <person name="Hori S."/>
            <person name="Arai W."/>
            <person name="Tsubouchi T."/>
            <person name="Morono Y."/>
            <person name="Uchiyama I."/>
            <person name="Ito T."/>
            <person name="Fujiyama A."/>
            <person name="Inagaki F."/>
            <person name="Takami H."/>
        </authorList>
    </citation>
    <scope>NUCLEOTIDE SEQUENCE</scope>
    <source>
        <strain evidence="1">Expedition CK06-06</strain>
    </source>
</reference>
<dbReference type="EMBL" id="BARV01027789">
    <property type="protein sequence ID" value="GAI41266.1"/>
    <property type="molecule type" value="Genomic_DNA"/>
</dbReference>
<dbReference type="GO" id="GO:0005524">
    <property type="term" value="F:ATP binding"/>
    <property type="evidence" value="ECO:0007669"/>
    <property type="project" value="InterPro"/>
</dbReference>
<proteinExistence type="predicted"/>
<sequence length="59" mass="6761">MIEIIRSIRNVRARYKVEAAKQIEAWVYADELLPQISSQAEAIKTLARVNPLAIAPRRE</sequence>
<gene>
    <name evidence="1" type="ORF">S06H3_44641</name>
</gene>
<accession>X1PFK0</accession>
<dbReference type="SUPFAM" id="SSF47323">
    <property type="entry name" value="Anticodon-binding domain of a subclass of class I aminoacyl-tRNA synthetases"/>
    <property type="match status" value="1"/>
</dbReference>
<dbReference type="InterPro" id="IPR009080">
    <property type="entry name" value="tRNAsynth_Ia_anticodon-bd"/>
</dbReference>
<dbReference type="GO" id="GO:0006418">
    <property type="term" value="P:tRNA aminoacylation for protein translation"/>
    <property type="evidence" value="ECO:0007669"/>
    <property type="project" value="InterPro"/>
</dbReference>
<dbReference type="GO" id="GO:0004812">
    <property type="term" value="F:aminoacyl-tRNA ligase activity"/>
    <property type="evidence" value="ECO:0007669"/>
    <property type="project" value="InterPro"/>
</dbReference>
<protein>
    <submittedName>
        <fullName evidence="1">Uncharacterized protein</fullName>
    </submittedName>
</protein>